<proteinExistence type="predicted"/>
<accession>A0ABT9Z922</accession>
<dbReference type="Proteomes" id="UP001232245">
    <property type="component" value="Unassembled WGS sequence"/>
</dbReference>
<evidence type="ECO:0000313" key="1">
    <source>
        <dbReference type="EMBL" id="MDQ0227735.1"/>
    </source>
</evidence>
<dbReference type="RefSeq" id="WP_174881055.1">
    <property type="nucleotide sequence ID" value="NZ_CADEPK010000301.1"/>
</dbReference>
<dbReference type="EMBL" id="JAUSTZ010000011">
    <property type="protein sequence ID" value="MDQ0227735.1"/>
    <property type="molecule type" value="Genomic_DNA"/>
</dbReference>
<protein>
    <recommendedName>
        <fullName evidence="3">AraC family transcriptional regulator</fullName>
    </recommendedName>
</protein>
<evidence type="ECO:0000313" key="2">
    <source>
        <dbReference type="Proteomes" id="UP001232245"/>
    </source>
</evidence>
<sequence length="212" mass="25548">MRVKCVENKKKFPYITLNTIYTVYEGEFLLVDNKKYYSMFRIEDDYASVIPYDAECFEIISDKNTNYVEKKIAEGKYKFTHKYISYDFFWSMFYGEAGTSLDDFWKAKKDIYMLEMCKEEMCRIINGENEDERDFILNMSIEANDDYFIDDVIKICRKQLKEWSTNKNLETLFLYLSNFKYESVNEFFIEYLSVGVKGTEKLDKIINDYFNN</sequence>
<comment type="caution">
    <text evidence="1">The sequence shown here is derived from an EMBL/GenBank/DDBJ whole genome shotgun (WGS) entry which is preliminary data.</text>
</comment>
<reference evidence="1 2" key="1">
    <citation type="submission" date="2023-07" db="EMBL/GenBank/DDBJ databases">
        <title>Genomic Encyclopedia of Type Strains, Phase IV (KMG-IV): sequencing the most valuable type-strain genomes for metagenomic binning, comparative biology and taxonomic classification.</title>
        <authorList>
            <person name="Goeker M."/>
        </authorList>
    </citation>
    <scope>NUCLEOTIDE SEQUENCE [LARGE SCALE GENOMIC DNA]</scope>
    <source>
        <strain evidence="1 2">DSM 17723</strain>
    </source>
</reference>
<name>A0ABT9Z922_9BACI</name>
<keyword evidence="2" id="KW-1185">Reference proteome</keyword>
<evidence type="ECO:0008006" key="3">
    <source>
        <dbReference type="Google" id="ProtNLM"/>
    </source>
</evidence>
<organism evidence="1 2">
    <name type="scientific">Metabacillus niabensis</name>
    <dbReference type="NCBI Taxonomy" id="324854"/>
    <lineage>
        <taxon>Bacteria</taxon>
        <taxon>Bacillati</taxon>
        <taxon>Bacillota</taxon>
        <taxon>Bacilli</taxon>
        <taxon>Bacillales</taxon>
        <taxon>Bacillaceae</taxon>
        <taxon>Metabacillus</taxon>
    </lineage>
</organism>
<gene>
    <name evidence="1" type="ORF">J2S02_004082</name>
</gene>